<proteinExistence type="predicted"/>
<dbReference type="GO" id="GO:0071111">
    <property type="term" value="F:cyclic-guanylate-specific phosphodiesterase activity"/>
    <property type="evidence" value="ECO:0007669"/>
    <property type="project" value="InterPro"/>
</dbReference>
<dbReference type="SUPFAM" id="SSF141868">
    <property type="entry name" value="EAL domain-like"/>
    <property type="match status" value="1"/>
</dbReference>
<dbReference type="Proteomes" id="UP000007077">
    <property type="component" value="Chromosome"/>
</dbReference>
<dbReference type="SUPFAM" id="SSF103190">
    <property type="entry name" value="Sensory domain-like"/>
    <property type="match status" value="1"/>
</dbReference>
<dbReference type="eggNOG" id="COG2200">
    <property type="taxonomic scope" value="Bacteria"/>
</dbReference>
<dbReference type="HOGENOM" id="CLU_015702_0_0_6"/>
<dbReference type="PROSITE" id="PS50883">
    <property type="entry name" value="EAL"/>
    <property type="match status" value="1"/>
</dbReference>
<dbReference type="InterPro" id="IPR029151">
    <property type="entry name" value="Sensor-like_sf"/>
</dbReference>
<dbReference type="STRING" id="225937.HP15_2525"/>
<accession>E4PIN8</accession>
<dbReference type="AlphaFoldDB" id="E4PIN8"/>
<dbReference type="SMART" id="SM00052">
    <property type="entry name" value="EAL"/>
    <property type="match status" value="1"/>
</dbReference>
<organism evidence="2 3">
    <name type="scientific">Marinobacter adhaerens (strain DSM 23420 / HP15)</name>
    <dbReference type="NCBI Taxonomy" id="225937"/>
    <lineage>
        <taxon>Bacteria</taxon>
        <taxon>Pseudomonadati</taxon>
        <taxon>Pseudomonadota</taxon>
        <taxon>Gammaproteobacteria</taxon>
        <taxon>Pseudomonadales</taxon>
        <taxon>Marinobacteraceae</taxon>
        <taxon>Marinobacter</taxon>
    </lineage>
</organism>
<dbReference type="InterPro" id="IPR001633">
    <property type="entry name" value="EAL_dom"/>
</dbReference>
<evidence type="ECO:0000313" key="2">
    <source>
        <dbReference type="EMBL" id="ADP98289.1"/>
    </source>
</evidence>
<dbReference type="PANTHER" id="PTHR33121:SF76">
    <property type="entry name" value="SIGNALING PROTEIN"/>
    <property type="match status" value="1"/>
</dbReference>
<dbReference type="InterPro" id="IPR050706">
    <property type="entry name" value="Cyclic-di-GMP_PDE-like"/>
</dbReference>
<dbReference type="InterPro" id="IPR035919">
    <property type="entry name" value="EAL_sf"/>
</dbReference>
<dbReference type="PATRIC" id="fig|225937.3.peg.2550"/>
<reference evidence="3" key="2">
    <citation type="submission" date="2010-02" db="EMBL/GenBank/DDBJ databases">
        <title>Complete genome sequence of Marinobacter adhaerens type strain (HP15).</title>
        <authorList>
            <person name="Gaerdes A.A.M."/>
            <person name="Kaeppel E."/>
            <person name="Shezad A."/>
            <person name="Seebah S."/>
            <person name="Teeling H."/>
            <person name="Yarza P."/>
            <person name="Gloeckner F.O."/>
            <person name="Ullrich M.S."/>
        </authorList>
    </citation>
    <scope>NUCLEOTIDE SEQUENCE [LARGE SCALE GENOMIC DNA]</scope>
    <source>
        <strain evidence="3">DSM 23420 / HP15</strain>
    </source>
</reference>
<protein>
    <submittedName>
        <fullName evidence="2">EAL domain protein</fullName>
    </submittedName>
</protein>
<dbReference type="Gene3D" id="3.30.450.20">
    <property type="entry name" value="PAS domain"/>
    <property type="match status" value="1"/>
</dbReference>
<dbReference type="PANTHER" id="PTHR33121">
    <property type="entry name" value="CYCLIC DI-GMP PHOSPHODIESTERASE PDEF"/>
    <property type="match status" value="1"/>
</dbReference>
<dbReference type="EMBL" id="CP001978">
    <property type="protein sequence ID" value="ADP98289.1"/>
    <property type="molecule type" value="Genomic_DNA"/>
</dbReference>
<dbReference type="Gene3D" id="3.20.20.450">
    <property type="entry name" value="EAL domain"/>
    <property type="match status" value="1"/>
</dbReference>
<reference evidence="2 3" key="1">
    <citation type="journal article" date="2010" name="Stand. Genomic Sci.">
        <title>Complete genome sequence of Marinobacter adhaerens type strain (HP15), a diatom-interacting marine microorganism.</title>
        <authorList>
            <person name="Gardes A."/>
            <person name="Kaeppel E."/>
            <person name="Shehzad A."/>
            <person name="Seebah S."/>
            <person name="Teeling H."/>
            <person name="Yarza P."/>
            <person name="Glockner F.O."/>
            <person name="Grossart H.P."/>
            <person name="Ullrich M.S."/>
        </authorList>
    </citation>
    <scope>NUCLEOTIDE SEQUENCE [LARGE SCALE GENOMIC DNA]</scope>
    <source>
        <strain evidence="3">DSM 23420 / HP15</strain>
    </source>
</reference>
<evidence type="ECO:0000313" key="3">
    <source>
        <dbReference type="Proteomes" id="UP000007077"/>
    </source>
</evidence>
<feature type="domain" description="EAL" evidence="1">
    <location>
        <begin position="62"/>
        <end position="314"/>
    </location>
</feature>
<name>E4PIN8_MARAH</name>
<dbReference type="Pfam" id="PF00563">
    <property type="entry name" value="EAL"/>
    <property type="match status" value="1"/>
</dbReference>
<sequence>MAIFLPTISNFPIFLAKPVLIKDSSGAKLGRLMRSLNQPESSMSRRLPEKLTAPEVDLLSPMLNRDGDTWTADFRGLTLRTALQPIYSISHKRIVGYEALIRAFDTDNSAVLPLHLFQLPASEAENLLLDRLCRYLHIRNYSGIRDQLNWLFLNVSPQVVTSGSQADSFFGQLLAKTGLPPHRIVMEIVEQPTDDAERLRETVAYYKKLGCLTAIDDFGAGHSNFERIWNLSPDIVKLDRKLLTRATDDHKARQILNGIVSLLHQSGCLVLLEGVETRDQAMIAIDAGVDFVQGFYFRRPSTDLDQLTHSPADFDHLLQEYKTRNQVTLDPTRQLVEFFSGFFDHAITKLRSGMSMQQSCLELLNHPAVSRCYLVDDKGVQMDDTLVSDAGTRSMDPRFKPLESTSSADWFRQQYLRQALAQPESLHVTAPYLCVTGAYMCVTLSLGYYQDGKLQVLCCDILANPTEQRS</sequence>
<gene>
    <name evidence="2" type="ordered locus">HP15_2525</name>
</gene>
<evidence type="ECO:0000259" key="1">
    <source>
        <dbReference type="PROSITE" id="PS50883"/>
    </source>
</evidence>
<dbReference type="KEGG" id="mad:HP15_2525"/>
<dbReference type="CDD" id="cd01948">
    <property type="entry name" value="EAL"/>
    <property type="match status" value="1"/>
</dbReference>